<dbReference type="Pfam" id="PF12706">
    <property type="entry name" value="Lactamase_B_2"/>
    <property type="match status" value="1"/>
</dbReference>
<dbReference type="Proteomes" id="UP000006443">
    <property type="component" value="Unassembled WGS sequence"/>
</dbReference>
<dbReference type="EMBL" id="ACJM01000010">
    <property type="protein sequence ID" value="EEG76991.1"/>
    <property type="molecule type" value="Genomic_DNA"/>
</dbReference>
<keyword evidence="3" id="KW-1185">Reference proteome</keyword>
<dbReference type="SMART" id="SM00849">
    <property type="entry name" value="Lactamase_B"/>
    <property type="match status" value="1"/>
</dbReference>
<organism evidence="2 3">
    <name type="scientific">Dethiobacter alkaliphilus AHT 1</name>
    <dbReference type="NCBI Taxonomy" id="555088"/>
    <lineage>
        <taxon>Bacteria</taxon>
        <taxon>Bacillati</taxon>
        <taxon>Bacillota</taxon>
        <taxon>Dethiobacteria</taxon>
        <taxon>Dethiobacterales</taxon>
        <taxon>Dethiobacteraceae</taxon>
        <taxon>Dethiobacter</taxon>
    </lineage>
</organism>
<dbReference type="InterPro" id="IPR036866">
    <property type="entry name" value="RibonucZ/Hydroxyglut_hydro"/>
</dbReference>
<dbReference type="RefSeq" id="WP_008517124.1">
    <property type="nucleotide sequence ID" value="NZ_ACJM01000010.1"/>
</dbReference>
<feature type="domain" description="Metallo-beta-lactamase" evidence="1">
    <location>
        <begin position="18"/>
        <end position="186"/>
    </location>
</feature>
<dbReference type="InterPro" id="IPR001279">
    <property type="entry name" value="Metallo-B-lactamas"/>
</dbReference>
<sequence length="243" mass="27349">MQLTVLGCFGPYPRAGQSCSGYLVQEGDSAVLLDCGNGVLSRLRYYIEPWNLDAVVLSHLHSDHVSDMMIIRYAIMVKRYQEPGPALKVYAPADPQSEYDRLAYKDFVATYPVTEDTCLRLGNMEITFSKGAHPVLSHLITIQSGEKKLVYSGDTEYFPEMSQRIKGADLFLCEANYLREDIQKGHVNHLAAYQAANAALEGEVKRLVLTHHHPDRNQEHSLQEAREIFANTELAVADKQYTL</sequence>
<dbReference type="GO" id="GO:0042781">
    <property type="term" value="F:3'-tRNA processing endoribonuclease activity"/>
    <property type="evidence" value="ECO:0007669"/>
    <property type="project" value="TreeGrafter"/>
</dbReference>
<gene>
    <name evidence="2" type="ORF">DealDRAFT_2026</name>
</gene>
<name>C0GHR7_DETAL</name>
<proteinExistence type="predicted"/>
<dbReference type="PANTHER" id="PTHR46018">
    <property type="entry name" value="ZINC PHOSPHODIESTERASE ELAC PROTEIN 1"/>
    <property type="match status" value="1"/>
</dbReference>
<evidence type="ECO:0000313" key="3">
    <source>
        <dbReference type="Proteomes" id="UP000006443"/>
    </source>
</evidence>
<dbReference type="Gene3D" id="3.60.15.10">
    <property type="entry name" value="Ribonuclease Z/Hydroxyacylglutathione hydrolase-like"/>
    <property type="match status" value="1"/>
</dbReference>
<comment type="caution">
    <text evidence="2">The sequence shown here is derived from an EMBL/GenBank/DDBJ whole genome shotgun (WGS) entry which is preliminary data.</text>
</comment>
<dbReference type="OrthoDB" id="9800940at2"/>
<accession>C0GHR7</accession>
<protein>
    <submittedName>
        <fullName evidence="2">Beta-lactamase domain protein</fullName>
    </submittedName>
</protein>
<reference evidence="2 3" key="1">
    <citation type="submission" date="2009-02" db="EMBL/GenBank/DDBJ databases">
        <title>Sequencing of the draft genome and assembly of Dethiobacter alkaliphilus AHT 1.</title>
        <authorList>
            <consortium name="US DOE Joint Genome Institute (JGI-PGF)"/>
            <person name="Lucas S."/>
            <person name="Copeland A."/>
            <person name="Lapidus A."/>
            <person name="Glavina del Rio T."/>
            <person name="Dalin E."/>
            <person name="Tice H."/>
            <person name="Bruce D."/>
            <person name="Goodwin L."/>
            <person name="Pitluck S."/>
            <person name="Larimer F."/>
            <person name="Land M.L."/>
            <person name="Hauser L."/>
            <person name="Muyzer G."/>
        </authorList>
    </citation>
    <scope>NUCLEOTIDE SEQUENCE [LARGE SCALE GENOMIC DNA]</scope>
    <source>
        <strain evidence="2 3">AHT 1</strain>
    </source>
</reference>
<dbReference type="PANTHER" id="PTHR46018:SF4">
    <property type="entry name" value="METALLO-HYDROLASE YHFI-RELATED"/>
    <property type="match status" value="1"/>
</dbReference>
<dbReference type="SUPFAM" id="SSF56281">
    <property type="entry name" value="Metallo-hydrolase/oxidoreductase"/>
    <property type="match status" value="1"/>
</dbReference>
<dbReference type="eggNOG" id="COG1234">
    <property type="taxonomic scope" value="Bacteria"/>
</dbReference>
<evidence type="ECO:0000313" key="2">
    <source>
        <dbReference type="EMBL" id="EEG76991.1"/>
    </source>
</evidence>
<dbReference type="AlphaFoldDB" id="C0GHR7"/>
<dbReference type="CDD" id="cd07716">
    <property type="entry name" value="RNaseZ_short-form-like_MBL-fold"/>
    <property type="match status" value="1"/>
</dbReference>
<evidence type="ECO:0000259" key="1">
    <source>
        <dbReference type="SMART" id="SM00849"/>
    </source>
</evidence>
<dbReference type="STRING" id="555088.DealDRAFT_2026"/>